<dbReference type="Proteomes" id="UP000887578">
    <property type="component" value="Unplaced"/>
</dbReference>
<dbReference type="InterPro" id="IPR051276">
    <property type="entry name" value="Saccharopine_DH-like_oxidrdct"/>
</dbReference>
<organism evidence="4 5">
    <name type="scientific">Panagrolaimus davidi</name>
    <dbReference type="NCBI Taxonomy" id="227884"/>
    <lineage>
        <taxon>Eukaryota</taxon>
        <taxon>Metazoa</taxon>
        <taxon>Ecdysozoa</taxon>
        <taxon>Nematoda</taxon>
        <taxon>Chromadorea</taxon>
        <taxon>Rhabditida</taxon>
        <taxon>Tylenchina</taxon>
        <taxon>Panagrolaimomorpha</taxon>
        <taxon>Panagrolaimoidea</taxon>
        <taxon>Panagrolaimidae</taxon>
        <taxon>Panagrolaimus</taxon>
    </lineage>
</organism>
<dbReference type="AlphaFoldDB" id="A0A914QV62"/>
<reference evidence="5" key="1">
    <citation type="submission" date="2022-11" db="UniProtKB">
        <authorList>
            <consortium name="WormBaseParasite"/>
        </authorList>
    </citation>
    <scope>IDENTIFICATION</scope>
</reference>
<proteinExistence type="inferred from homology"/>
<dbReference type="GO" id="GO:0005811">
    <property type="term" value="C:lipid droplet"/>
    <property type="evidence" value="ECO:0007669"/>
    <property type="project" value="TreeGrafter"/>
</dbReference>
<keyword evidence="2" id="KW-1133">Transmembrane helix</keyword>
<feature type="domain" description="Saccharopine dehydrogenase NADP binding" evidence="3">
    <location>
        <begin position="7"/>
        <end position="95"/>
    </location>
</feature>
<accession>A0A914QV62</accession>
<dbReference type="WBParaSite" id="PDA_v2.g7637.t1">
    <property type="protein sequence ID" value="PDA_v2.g7637.t1"/>
    <property type="gene ID" value="PDA_v2.g7637"/>
</dbReference>
<dbReference type="GO" id="GO:0005886">
    <property type="term" value="C:plasma membrane"/>
    <property type="evidence" value="ECO:0007669"/>
    <property type="project" value="TreeGrafter"/>
</dbReference>
<comment type="similarity">
    <text evidence="1">Belongs to the saccharopine dehydrogenase family.</text>
</comment>
<evidence type="ECO:0000259" key="3">
    <source>
        <dbReference type="Pfam" id="PF03435"/>
    </source>
</evidence>
<keyword evidence="4" id="KW-1185">Reference proteome</keyword>
<evidence type="ECO:0000313" key="4">
    <source>
        <dbReference type="Proteomes" id="UP000887578"/>
    </source>
</evidence>
<feature type="transmembrane region" description="Helical" evidence="2">
    <location>
        <begin position="84"/>
        <end position="108"/>
    </location>
</feature>
<dbReference type="PANTHER" id="PTHR12286:SF5">
    <property type="entry name" value="SACCHAROPINE DEHYDROGENASE-LIKE OXIDOREDUCTASE"/>
    <property type="match status" value="1"/>
</dbReference>
<dbReference type="Gene3D" id="3.40.50.720">
    <property type="entry name" value="NAD(P)-binding Rossmann-like Domain"/>
    <property type="match status" value="1"/>
</dbReference>
<dbReference type="GO" id="GO:0009247">
    <property type="term" value="P:glycolipid biosynthetic process"/>
    <property type="evidence" value="ECO:0007669"/>
    <property type="project" value="TreeGrafter"/>
</dbReference>
<keyword evidence="2" id="KW-0472">Membrane</keyword>
<dbReference type="SUPFAM" id="SSF51735">
    <property type="entry name" value="NAD(P)-binding Rossmann-fold domains"/>
    <property type="match status" value="1"/>
</dbReference>
<name>A0A914QV62_9BILA</name>
<dbReference type="GO" id="GO:0005739">
    <property type="term" value="C:mitochondrion"/>
    <property type="evidence" value="ECO:0007669"/>
    <property type="project" value="TreeGrafter"/>
</dbReference>
<evidence type="ECO:0000256" key="1">
    <source>
        <dbReference type="ARBA" id="ARBA00038048"/>
    </source>
</evidence>
<dbReference type="InterPro" id="IPR036291">
    <property type="entry name" value="NAD(P)-bd_dom_sf"/>
</dbReference>
<sequence>MSERYDIVLYGASGFTGVYVLETLAKSAHQDVKFAVAGRSEQKLKKVLKEVSESTGHDLTDTPIIIADSSNENSLAEMAKKAKVIVNVVGPVSFAYVCIRMINLYVILVSTLW</sequence>
<dbReference type="Pfam" id="PF03435">
    <property type="entry name" value="Sacchrp_dh_NADP"/>
    <property type="match status" value="1"/>
</dbReference>
<protein>
    <submittedName>
        <fullName evidence="5">Saccharopine dehydrogenase NADP binding domain-containing protein</fullName>
    </submittedName>
</protein>
<evidence type="ECO:0000313" key="5">
    <source>
        <dbReference type="WBParaSite" id="PDA_v2.g7637.t1"/>
    </source>
</evidence>
<keyword evidence="2" id="KW-0812">Transmembrane</keyword>
<evidence type="ECO:0000256" key="2">
    <source>
        <dbReference type="SAM" id="Phobius"/>
    </source>
</evidence>
<dbReference type="PANTHER" id="PTHR12286">
    <property type="entry name" value="SACCHAROPINE DEHYDROGENASE-LIKE OXIDOREDUCTASE"/>
    <property type="match status" value="1"/>
</dbReference>
<dbReference type="InterPro" id="IPR005097">
    <property type="entry name" value="Sacchrp_dh_NADP-bd"/>
</dbReference>